<evidence type="ECO:0000256" key="14">
    <source>
        <dbReference type="ARBA" id="ARBA00044770"/>
    </source>
</evidence>
<proteinExistence type="inferred from homology"/>
<keyword evidence="4 16" id="KW-0812">Transmembrane</keyword>
<keyword evidence="7 16" id="KW-1133">Transmembrane helix</keyword>
<dbReference type="AlphaFoldDB" id="A0AAN0RI20"/>
<dbReference type="InterPro" id="IPR001182">
    <property type="entry name" value="FtsW/RodA"/>
</dbReference>
<evidence type="ECO:0000256" key="15">
    <source>
        <dbReference type="ARBA" id="ARBA00049902"/>
    </source>
</evidence>
<evidence type="ECO:0000256" key="3">
    <source>
        <dbReference type="ARBA" id="ARBA00022679"/>
    </source>
</evidence>
<dbReference type="EMBL" id="CP003984">
    <property type="protein sequence ID" value="AII86594.1"/>
    <property type="molecule type" value="Genomic_DNA"/>
</dbReference>
<dbReference type="PANTHER" id="PTHR30474">
    <property type="entry name" value="CELL CYCLE PROTEIN"/>
    <property type="match status" value="1"/>
</dbReference>
<dbReference type="GO" id="GO:0005886">
    <property type="term" value="C:plasma membrane"/>
    <property type="evidence" value="ECO:0007669"/>
    <property type="project" value="TreeGrafter"/>
</dbReference>
<evidence type="ECO:0000256" key="12">
    <source>
        <dbReference type="ARBA" id="ARBA00041185"/>
    </source>
</evidence>
<evidence type="ECO:0000256" key="6">
    <source>
        <dbReference type="ARBA" id="ARBA00022984"/>
    </source>
</evidence>
<dbReference type="GO" id="GO:0015648">
    <property type="term" value="F:lipid-linked peptidoglycan transporter activity"/>
    <property type="evidence" value="ECO:0007669"/>
    <property type="project" value="TreeGrafter"/>
</dbReference>
<comment type="subcellular location">
    <subcellularLocation>
        <location evidence="1">Membrane</location>
        <topology evidence="1">Multi-pass membrane protein</topology>
    </subcellularLocation>
</comment>
<evidence type="ECO:0000256" key="11">
    <source>
        <dbReference type="ARBA" id="ARBA00038053"/>
    </source>
</evidence>
<evidence type="ECO:0000256" key="9">
    <source>
        <dbReference type="ARBA" id="ARBA00032370"/>
    </source>
</evidence>
<feature type="transmembrane region" description="Helical" evidence="16">
    <location>
        <begin position="289"/>
        <end position="315"/>
    </location>
</feature>
<keyword evidence="17" id="KW-0132">Cell division</keyword>
<dbReference type="Proteomes" id="UP000028680">
    <property type="component" value="Chromosome"/>
</dbReference>
<evidence type="ECO:0000256" key="7">
    <source>
        <dbReference type="ARBA" id="ARBA00022989"/>
    </source>
</evidence>
<protein>
    <recommendedName>
        <fullName evidence="12">Probable peptidoglycan glycosyltransferase FtsW</fullName>
        <ecNumber evidence="14">2.4.99.28</ecNumber>
    </recommendedName>
    <alternativeName>
        <fullName evidence="13">Cell division protein FtsW</fullName>
    </alternativeName>
    <alternativeName>
        <fullName evidence="10">Cell wall polymerase</fullName>
    </alternativeName>
    <alternativeName>
        <fullName evidence="9">Peptidoglycan polymerase</fullName>
    </alternativeName>
</protein>
<reference evidence="17 18" key="1">
    <citation type="journal article" date="2014" name="ISME J.">
        <title>Adaptation of an abundant Roseobacter RCA organism to pelagic systems revealed by genomic and transcriptomic analyses.</title>
        <authorList>
            <person name="Voget S."/>
            <person name="Wemheuer B."/>
            <person name="Brinkhoff T."/>
            <person name="Vollmers J."/>
            <person name="Dietrich S."/>
            <person name="Giebel H.A."/>
            <person name="Beardsley C."/>
            <person name="Sardemann C."/>
            <person name="Bakenhus I."/>
            <person name="Billerbeck S."/>
            <person name="Daniel R."/>
            <person name="Simon M."/>
        </authorList>
    </citation>
    <scope>NUCLEOTIDE SEQUENCE [LARGE SCALE GENOMIC DNA]</scope>
    <source>
        <strain evidence="17 18">RCA23</strain>
    </source>
</reference>
<evidence type="ECO:0000256" key="4">
    <source>
        <dbReference type="ARBA" id="ARBA00022692"/>
    </source>
</evidence>
<keyword evidence="5" id="KW-0133">Cell shape</keyword>
<evidence type="ECO:0000313" key="18">
    <source>
        <dbReference type="Proteomes" id="UP000028680"/>
    </source>
</evidence>
<dbReference type="GO" id="GO:0008955">
    <property type="term" value="F:peptidoglycan glycosyltransferase activity"/>
    <property type="evidence" value="ECO:0007669"/>
    <property type="project" value="UniProtKB-EC"/>
</dbReference>
<dbReference type="GO" id="GO:0008360">
    <property type="term" value="P:regulation of cell shape"/>
    <property type="evidence" value="ECO:0007669"/>
    <property type="project" value="UniProtKB-KW"/>
</dbReference>
<keyword evidence="8 16" id="KW-0472">Membrane</keyword>
<evidence type="ECO:0000256" key="16">
    <source>
        <dbReference type="SAM" id="Phobius"/>
    </source>
</evidence>
<feature type="transmembrane region" description="Helical" evidence="16">
    <location>
        <begin position="327"/>
        <end position="352"/>
    </location>
</feature>
<evidence type="ECO:0000256" key="10">
    <source>
        <dbReference type="ARBA" id="ARBA00033270"/>
    </source>
</evidence>
<evidence type="ECO:0000256" key="2">
    <source>
        <dbReference type="ARBA" id="ARBA00022676"/>
    </source>
</evidence>
<organism evidence="17 18">
    <name type="scientific">Planktomarina temperata RCA23</name>
    <dbReference type="NCBI Taxonomy" id="666509"/>
    <lineage>
        <taxon>Bacteria</taxon>
        <taxon>Pseudomonadati</taxon>
        <taxon>Pseudomonadota</taxon>
        <taxon>Alphaproteobacteria</taxon>
        <taxon>Rhodobacterales</taxon>
        <taxon>Paracoccaceae</taxon>
        <taxon>Planktomarina</taxon>
    </lineage>
</organism>
<comment type="similarity">
    <text evidence="11">Belongs to the SEDS family. FtsW subfamily.</text>
</comment>
<dbReference type="Pfam" id="PF01098">
    <property type="entry name" value="FTSW_RODA_SPOVE"/>
    <property type="match status" value="1"/>
</dbReference>
<feature type="transmembrane region" description="Helical" evidence="16">
    <location>
        <begin position="201"/>
        <end position="232"/>
    </location>
</feature>
<keyword evidence="6" id="KW-0573">Peptidoglycan synthesis</keyword>
<comment type="catalytic activity">
    <reaction evidence="15">
        <text>[GlcNAc-(1-&gt;4)-Mur2Ac(oyl-L-Ala-gamma-D-Glu-L-Lys-D-Ala-D-Ala)](n)-di-trans,octa-cis-undecaprenyl diphosphate + beta-D-GlcNAc-(1-&gt;4)-Mur2Ac(oyl-L-Ala-gamma-D-Glu-L-Lys-D-Ala-D-Ala)-di-trans,octa-cis-undecaprenyl diphosphate = [GlcNAc-(1-&gt;4)-Mur2Ac(oyl-L-Ala-gamma-D-Glu-L-Lys-D-Ala-D-Ala)](n+1)-di-trans,octa-cis-undecaprenyl diphosphate + di-trans,octa-cis-undecaprenyl diphosphate + H(+)</text>
        <dbReference type="Rhea" id="RHEA:23708"/>
        <dbReference type="Rhea" id="RHEA-COMP:9602"/>
        <dbReference type="Rhea" id="RHEA-COMP:9603"/>
        <dbReference type="ChEBI" id="CHEBI:15378"/>
        <dbReference type="ChEBI" id="CHEBI:58405"/>
        <dbReference type="ChEBI" id="CHEBI:60033"/>
        <dbReference type="ChEBI" id="CHEBI:78435"/>
        <dbReference type="EC" id="2.4.99.28"/>
    </reaction>
</comment>
<evidence type="ECO:0000256" key="1">
    <source>
        <dbReference type="ARBA" id="ARBA00004141"/>
    </source>
</evidence>
<accession>A0AAN0RI20</accession>
<evidence type="ECO:0000256" key="13">
    <source>
        <dbReference type="ARBA" id="ARBA00041418"/>
    </source>
</evidence>
<dbReference type="GO" id="GO:0051301">
    <property type="term" value="P:cell division"/>
    <property type="evidence" value="ECO:0007669"/>
    <property type="project" value="UniProtKB-KW"/>
</dbReference>
<feature type="transmembrane region" description="Helical" evidence="16">
    <location>
        <begin position="106"/>
        <end position="128"/>
    </location>
</feature>
<feature type="transmembrane region" description="Helical" evidence="16">
    <location>
        <begin position="82"/>
        <end position="100"/>
    </location>
</feature>
<dbReference type="PANTHER" id="PTHR30474:SF2">
    <property type="entry name" value="PEPTIDOGLYCAN GLYCOSYLTRANSFERASE FTSW-RELATED"/>
    <property type="match status" value="1"/>
</dbReference>
<dbReference type="GO" id="GO:0032153">
    <property type="term" value="C:cell division site"/>
    <property type="evidence" value="ECO:0007669"/>
    <property type="project" value="TreeGrafter"/>
</dbReference>
<dbReference type="GO" id="GO:0009252">
    <property type="term" value="P:peptidoglycan biosynthetic process"/>
    <property type="evidence" value="ECO:0007669"/>
    <property type="project" value="UniProtKB-KW"/>
</dbReference>
<sequence length="401" mass="43050">MAQTSKMGRSTGGFKMTEMVHGPLPVEVRDPILPRWWRTVDRWTMASVLFLFIFGLILALAASPPLAERNNLDAFHYVHRQAVFGGLALLAMTITSMMSPDTVRRWATVGFGCALLALILLPIFGTDFGKGATRWYSFGFASVQPSEFIKPVFVVFSAWLISASFEPGGPPGRMMSFAVAVVIAGFLALQPDFGQASLILFSWGVMYFCAGAPLLFILSMAAATVLAGFVAYNYSEHFARRIDGYMAADVDPNTQLGYAANAIQEGGLFGVGTGEGSVKWSLPDAHTDFIIAVAAEEYGVLMVLVILGLFAVIVLRTLARLVQERNLFVRLAGTGLVSMFGVQAMINMGVAVRLLPAKGMTLPFVSYGGSSLIAGGIALGMILALTRSRPQGALSAVMRGY</sequence>
<keyword evidence="3" id="KW-0808">Transferase</keyword>
<keyword evidence="2" id="KW-0328">Glycosyltransferase</keyword>
<dbReference type="KEGG" id="ptp:RCA23_c10430"/>
<evidence type="ECO:0000313" key="17">
    <source>
        <dbReference type="EMBL" id="AII86594.1"/>
    </source>
</evidence>
<keyword evidence="17" id="KW-0131">Cell cycle</keyword>
<keyword evidence="18" id="KW-1185">Reference proteome</keyword>
<evidence type="ECO:0000256" key="8">
    <source>
        <dbReference type="ARBA" id="ARBA00023136"/>
    </source>
</evidence>
<feature type="transmembrane region" description="Helical" evidence="16">
    <location>
        <begin position="43"/>
        <end position="62"/>
    </location>
</feature>
<name>A0AAN0RI20_9RHOB</name>
<evidence type="ECO:0000256" key="5">
    <source>
        <dbReference type="ARBA" id="ARBA00022960"/>
    </source>
</evidence>
<dbReference type="EC" id="2.4.99.28" evidence="14"/>
<gene>
    <name evidence="17" type="primary">ftsW</name>
    <name evidence="17" type="ORF">RCA23_c10430</name>
</gene>
<feature type="transmembrane region" description="Helical" evidence="16">
    <location>
        <begin position="364"/>
        <end position="385"/>
    </location>
</feature>